<dbReference type="RefSeq" id="WP_122972151.1">
    <property type="nucleotide sequence ID" value="NZ_RHLQ01000022.1"/>
</dbReference>
<evidence type="ECO:0000313" key="3">
    <source>
        <dbReference type="Proteomes" id="UP000279909"/>
    </source>
</evidence>
<protein>
    <submittedName>
        <fullName evidence="2">Uncharacterized protein</fullName>
    </submittedName>
</protein>
<accession>A0A3M8H8Q4</accession>
<gene>
    <name evidence="2" type="ORF">EC501_09995</name>
</gene>
<name>A0A3M8H8Q4_9BACI</name>
<keyword evidence="3" id="KW-1185">Reference proteome</keyword>
<dbReference type="EMBL" id="RHLQ01000022">
    <property type="protein sequence ID" value="RNC98689.1"/>
    <property type="molecule type" value="Genomic_DNA"/>
</dbReference>
<comment type="caution">
    <text evidence="2">The sequence shown here is derived from an EMBL/GenBank/DDBJ whole genome shotgun (WGS) entry which is preliminary data.</text>
</comment>
<dbReference type="AlphaFoldDB" id="A0A3M8H8Q4"/>
<dbReference type="OrthoDB" id="2328079at2"/>
<sequence length="364" mass="41837">MSDLISVLHIPDDIGYWLVRADGGKYYEDFLLNNFIAVSDNEVTLESLINSGDSSIAGITIDHYKTLYKDIYKDWTAQQISHGTSRTFKFIQEMKIGDIVMVPSKKSTSFIIGIIKSNPYEISKEEIESKVEVNYAVNPFFKRRNIEWIKEVSRNEISEKLYWILSAHQTIFDLKEEKEYINQLLSPIYVQEGLCHGTLKISKEEGLNSNEWYDLYSIIKKQSNKSGHELIVRSNVQSPGLIELLSSDWVAVVTTVSILSGIVVGDVDFFGIKFKGIVPSIQAYKKGQMEIKKTEKEIEIMEEEKITKQLENERLRRELENEETKKEAELVRERLKITDFDAGKLISSVEKQMGNDDVRDAEQP</sequence>
<reference evidence="2 3" key="1">
    <citation type="journal article" date="2014" name="Int. J. Syst. Evol. Microbiol.">
        <title>Lysinibacillus halotolerans sp. nov., isolated from saline-alkaline soil.</title>
        <authorList>
            <person name="Kong D."/>
            <person name="Wang Y."/>
            <person name="Zhao B."/>
            <person name="Li Y."/>
            <person name="Song J."/>
            <person name="Zhai Y."/>
            <person name="Zhang C."/>
            <person name="Wang H."/>
            <person name="Chen X."/>
            <person name="Zhao B."/>
            <person name="Ruan Z."/>
        </authorList>
    </citation>
    <scope>NUCLEOTIDE SEQUENCE [LARGE SCALE GENOMIC DNA]</scope>
    <source>
        <strain evidence="2 3">MCCC 1A12703</strain>
    </source>
</reference>
<feature type="coiled-coil region" evidence="1">
    <location>
        <begin position="284"/>
        <end position="336"/>
    </location>
</feature>
<dbReference type="Proteomes" id="UP000279909">
    <property type="component" value="Unassembled WGS sequence"/>
</dbReference>
<keyword evidence="1" id="KW-0175">Coiled coil</keyword>
<evidence type="ECO:0000256" key="1">
    <source>
        <dbReference type="SAM" id="Coils"/>
    </source>
</evidence>
<proteinExistence type="predicted"/>
<evidence type="ECO:0000313" key="2">
    <source>
        <dbReference type="EMBL" id="RNC98689.1"/>
    </source>
</evidence>
<organism evidence="2 3">
    <name type="scientific">Lysinibacillus halotolerans</name>
    <dbReference type="NCBI Taxonomy" id="1368476"/>
    <lineage>
        <taxon>Bacteria</taxon>
        <taxon>Bacillati</taxon>
        <taxon>Bacillota</taxon>
        <taxon>Bacilli</taxon>
        <taxon>Bacillales</taxon>
        <taxon>Bacillaceae</taxon>
        <taxon>Lysinibacillus</taxon>
    </lineage>
</organism>